<dbReference type="KEGG" id="fes:HER31_11650"/>
<dbReference type="EMBL" id="CP051180">
    <property type="protein sequence ID" value="QIZ77484.1"/>
    <property type="molecule type" value="Genomic_DNA"/>
</dbReference>
<dbReference type="AlphaFoldDB" id="A0A6H1UEL2"/>
<dbReference type="InterPro" id="IPR036680">
    <property type="entry name" value="SPOR-like_sf"/>
</dbReference>
<evidence type="ECO:0000256" key="1">
    <source>
        <dbReference type="SAM" id="Coils"/>
    </source>
</evidence>
<proteinExistence type="predicted"/>
<protein>
    <recommendedName>
        <fullName evidence="3">SPOR domain-containing protein</fullName>
    </recommendedName>
</protein>
<evidence type="ECO:0000259" key="3">
    <source>
        <dbReference type="PROSITE" id="PS51724"/>
    </source>
</evidence>
<organism evidence="4 5">
    <name type="scientific">Ferrimonas lipolytica</name>
    <dbReference type="NCBI Taxonomy" id="2724191"/>
    <lineage>
        <taxon>Bacteria</taxon>
        <taxon>Pseudomonadati</taxon>
        <taxon>Pseudomonadota</taxon>
        <taxon>Gammaproteobacteria</taxon>
        <taxon>Alteromonadales</taxon>
        <taxon>Ferrimonadaceae</taxon>
        <taxon>Ferrimonas</taxon>
    </lineage>
</organism>
<feature type="coiled-coil region" evidence="1">
    <location>
        <begin position="36"/>
        <end position="83"/>
    </location>
</feature>
<dbReference type="InterPro" id="IPR007730">
    <property type="entry name" value="SPOR-like_dom"/>
</dbReference>
<reference evidence="4 5" key="1">
    <citation type="submission" date="2020-04" db="EMBL/GenBank/DDBJ databases">
        <title>Ferrimonas sp. S7 isolated from sea water.</title>
        <authorList>
            <person name="Bae S.S."/>
            <person name="Baek K."/>
        </authorList>
    </citation>
    <scope>NUCLEOTIDE SEQUENCE [LARGE SCALE GENOMIC DNA]</scope>
    <source>
        <strain evidence="4 5">S7</strain>
    </source>
</reference>
<dbReference type="Proteomes" id="UP000501602">
    <property type="component" value="Chromosome"/>
</dbReference>
<keyword evidence="1" id="KW-0175">Coiled coil</keyword>
<dbReference type="GO" id="GO:0042834">
    <property type="term" value="F:peptidoglycan binding"/>
    <property type="evidence" value="ECO:0007669"/>
    <property type="project" value="InterPro"/>
</dbReference>
<feature type="region of interest" description="Disordered" evidence="2">
    <location>
        <begin position="83"/>
        <end position="116"/>
    </location>
</feature>
<dbReference type="PROSITE" id="PS51257">
    <property type="entry name" value="PROKAR_LIPOPROTEIN"/>
    <property type="match status" value="1"/>
</dbReference>
<feature type="domain" description="SPOR" evidence="3">
    <location>
        <begin position="163"/>
        <end position="249"/>
    </location>
</feature>
<evidence type="ECO:0000313" key="4">
    <source>
        <dbReference type="EMBL" id="QIZ77484.1"/>
    </source>
</evidence>
<gene>
    <name evidence="4" type="ORF">HER31_11650</name>
</gene>
<dbReference type="Pfam" id="PF05036">
    <property type="entry name" value="SPOR"/>
    <property type="match status" value="1"/>
</dbReference>
<evidence type="ECO:0000256" key="2">
    <source>
        <dbReference type="SAM" id="MobiDB-lite"/>
    </source>
</evidence>
<feature type="compositionally biased region" description="Low complexity" evidence="2">
    <location>
        <begin position="100"/>
        <end position="109"/>
    </location>
</feature>
<dbReference type="RefSeq" id="WP_168660744.1">
    <property type="nucleotide sequence ID" value="NZ_CP051180.1"/>
</dbReference>
<accession>A0A6H1UEL2</accession>
<sequence length="249" mass="27145">MNRPTQCFSVSMKRALIPVVLLISGCATNVDQDPRLEQLNSQVVQLQQQMSDYKKMEPKLKHLVELEGDLKIVVDELAQMTSELPNIPPPAHTTPNISEPAAPQVAAATPPTPLENTESAVINATPADKLKPKIATAVAPSMAQEATPKTEAVTSPNNPVTIATANAVIDIQLVSFKNERLTVAAWQKIRRKHEQLLGNLDPFIEKATLKQGTFYRLKVGPFDNKNAAIATCNKLRKANQDCNVTTALL</sequence>
<evidence type="ECO:0000313" key="5">
    <source>
        <dbReference type="Proteomes" id="UP000501602"/>
    </source>
</evidence>
<dbReference type="PROSITE" id="PS51724">
    <property type="entry name" value="SPOR"/>
    <property type="match status" value="1"/>
</dbReference>
<dbReference type="SUPFAM" id="SSF110997">
    <property type="entry name" value="Sporulation related repeat"/>
    <property type="match status" value="1"/>
</dbReference>
<keyword evidence="5" id="KW-1185">Reference proteome</keyword>
<dbReference type="Gene3D" id="3.30.70.1070">
    <property type="entry name" value="Sporulation related repeat"/>
    <property type="match status" value="1"/>
</dbReference>
<name>A0A6H1UEL2_9GAMM</name>